<accession>A0A1G8HZH4</accession>
<evidence type="ECO:0000259" key="1">
    <source>
        <dbReference type="SMART" id="SM00507"/>
    </source>
</evidence>
<dbReference type="CDD" id="cd00085">
    <property type="entry name" value="HNHc"/>
    <property type="match status" value="1"/>
</dbReference>
<dbReference type="Gene3D" id="1.10.30.50">
    <property type="match status" value="1"/>
</dbReference>
<reference evidence="2 3" key="1">
    <citation type="submission" date="2016-10" db="EMBL/GenBank/DDBJ databases">
        <authorList>
            <person name="de Groot N.N."/>
        </authorList>
    </citation>
    <scope>NUCLEOTIDE SEQUENCE [LARGE SCALE GENOMIC DNA]</scope>
    <source>
        <strain evidence="2 3">NP_1H</strain>
    </source>
</reference>
<dbReference type="AlphaFoldDB" id="A0A1G8HZH4"/>
<dbReference type="STRING" id="335973.SAMN04488693_10683"/>
<dbReference type="InterPro" id="IPR003870">
    <property type="entry name" value="DUF222"/>
</dbReference>
<feature type="domain" description="HNH nuclease" evidence="1">
    <location>
        <begin position="364"/>
        <end position="416"/>
    </location>
</feature>
<dbReference type="EMBL" id="FNDT01000006">
    <property type="protein sequence ID" value="SDI12079.1"/>
    <property type="molecule type" value="Genomic_DNA"/>
</dbReference>
<keyword evidence="3" id="KW-1185">Reference proteome</keyword>
<dbReference type="Pfam" id="PF02720">
    <property type="entry name" value="DUF222"/>
    <property type="match status" value="1"/>
</dbReference>
<name>A0A1G8HZH4_9MICC</name>
<evidence type="ECO:0000313" key="3">
    <source>
        <dbReference type="Proteomes" id="UP000199258"/>
    </source>
</evidence>
<sequence>MSPDDCDGARGDSRLSGDAGLAGRVVLAGLETLTLEGTSEALNELAGLRSWADAMEALIASRLLDLTRDVLPPRFPAGSDREDMARSVAASEVALVLKVPEGAAARLVDESVRLNEKHPATLGALESGAISRRHAVLIAEESLGMQGEAAINFERDLLDHARGLTVPKLARRARRLREAHHPETLPVRKAKAVSERHIELRPDDDGMAWLHAYLPAEQACGIYERLTATARKLKLPDEPRTLGQLRADVFTDLLTSESAADGHPAWQGITARVNVTVPVLMLLDVLKEGESNGPGGNNTVDGAEQVPDARGLNQFAELEGYGPIDAETAARLAAHAPSFTRILTHPVTGSVLDVGRETYRPPKHLQDWIRARDRTCRHPGCNRAAFGCEIDHTVPWARGGTTSHCNLACFCAKHHMYKSEGIFGYSQPSPGTVVVRTRAGTIRTSTPDPP</sequence>
<organism evidence="2 3">
    <name type="scientific">Arthrobacter subterraneus</name>
    <dbReference type="NCBI Taxonomy" id="335973"/>
    <lineage>
        <taxon>Bacteria</taxon>
        <taxon>Bacillati</taxon>
        <taxon>Actinomycetota</taxon>
        <taxon>Actinomycetes</taxon>
        <taxon>Micrococcales</taxon>
        <taxon>Micrococcaceae</taxon>
        <taxon>Arthrobacter</taxon>
    </lineage>
</organism>
<protein>
    <recommendedName>
        <fullName evidence="1">HNH nuclease domain-containing protein</fullName>
    </recommendedName>
</protein>
<dbReference type="Proteomes" id="UP000199258">
    <property type="component" value="Unassembled WGS sequence"/>
</dbReference>
<dbReference type="InterPro" id="IPR003615">
    <property type="entry name" value="HNH_nuc"/>
</dbReference>
<gene>
    <name evidence="2" type="ORF">SAMN04488693_10683</name>
</gene>
<dbReference type="SMART" id="SM00507">
    <property type="entry name" value="HNHc"/>
    <property type="match status" value="1"/>
</dbReference>
<evidence type="ECO:0000313" key="2">
    <source>
        <dbReference type="EMBL" id="SDI12079.1"/>
    </source>
</evidence>
<proteinExistence type="predicted"/>